<proteinExistence type="predicted"/>
<sequence>MNGVSGAPRFVLGRLGNRDLLLSGRRLHRAPLHWAITPTGGTMGAAVAGRGSTLDGDTLIGMADATMYAGKAERRSAATAPSAGPVVEMC</sequence>
<keyword evidence="2" id="KW-1185">Reference proteome</keyword>
<dbReference type="AlphaFoldDB" id="A0A1N5U733"/>
<name>A0A1N5U733_9ACTN</name>
<gene>
    <name evidence="1" type="ORF">SAMN04489832_0645</name>
</gene>
<dbReference type="EMBL" id="FSQT01000001">
    <property type="protein sequence ID" value="SIM56340.1"/>
    <property type="molecule type" value="Genomic_DNA"/>
</dbReference>
<evidence type="ECO:0000313" key="1">
    <source>
        <dbReference type="EMBL" id="SIM56340.1"/>
    </source>
</evidence>
<evidence type="ECO:0000313" key="2">
    <source>
        <dbReference type="Proteomes" id="UP000185124"/>
    </source>
</evidence>
<protein>
    <submittedName>
        <fullName evidence="1">Uncharacterized protein</fullName>
    </submittedName>
</protein>
<accession>A0A1N5U733</accession>
<dbReference type="Proteomes" id="UP000185124">
    <property type="component" value="Unassembled WGS sequence"/>
</dbReference>
<organism evidence="1 2">
    <name type="scientific">Micromonospora cremea</name>
    <dbReference type="NCBI Taxonomy" id="709881"/>
    <lineage>
        <taxon>Bacteria</taxon>
        <taxon>Bacillati</taxon>
        <taxon>Actinomycetota</taxon>
        <taxon>Actinomycetes</taxon>
        <taxon>Micromonosporales</taxon>
        <taxon>Micromonosporaceae</taxon>
        <taxon>Micromonospora</taxon>
    </lineage>
</organism>
<reference evidence="2" key="1">
    <citation type="submission" date="2016-12" db="EMBL/GenBank/DDBJ databases">
        <authorList>
            <person name="Varghese N."/>
            <person name="Submissions S."/>
        </authorList>
    </citation>
    <scope>NUCLEOTIDE SEQUENCE [LARGE SCALE GENOMIC DNA]</scope>
    <source>
        <strain evidence="2">DSM 45599</strain>
    </source>
</reference>